<feature type="domain" description="PIR2-like helical" evidence="3">
    <location>
        <begin position="300"/>
        <end position="406"/>
    </location>
</feature>
<dbReference type="Pfam" id="PF12274">
    <property type="entry name" value="DUF3615"/>
    <property type="match status" value="1"/>
</dbReference>
<feature type="domain" description="DUF3615" evidence="2">
    <location>
        <begin position="519"/>
        <end position="620"/>
    </location>
</feature>
<reference evidence="4" key="2">
    <citation type="submission" date="2020-10" db="EMBL/GenBank/DDBJ databases">
        <authorList>
            <person name="Cooper E.A."/>
            <person name="Brenton Z.W."/>
            <person name="Flinn B.S."/>
            <person name="Jenkins J."/>
            <person name="Shu S."/>
            <person name="Flowers D."/>
            <person name="Luo F."/>
            <person name="Wang Y."/>
            <person name="Xia P."/>
            <person name="Barry K."/>
            <person name="Daum C."/>
            <person name="Lipzen A."/>
            <person name="Yoshinaga Y."/>
            <person name="Schmutz J."/>
            <person name="Saski C."/>
            <person name="Vermerris W."/>
            <person name="Kresovich S."/>
        </authorList>
    </citation>
    <scope>NUCLEOTIDE SEQUENCE</scope>
</reference>
<organism evidence="4 5">
    <name type="scientific">Sorghum bicolor</name>
    <name type="common">Sorghum</name>
    <name type="synonym">Sorghum vulgare</name>
    <dbReference type="NCBI Taxonomy" id="4558"/>
    <lineage>
        <taxon>Eukaryota</taxon>
        <taxon>Viridiplantae</taxon>
        <taxon>Streptophyta</taxon>
        <taxon>Embryophyta</taxon>
        <taxon>Tracheophyta</taxon>
        <taxon>Spermatophyta</taxon>
        <taxon>Magnoliopsida</taxon>
        <taxon>Liliopsida</taxon>
        <taxon>Poales</taxon>
        <taxon>Poaceae</taxon>
        <taxon>PACMAD clade</taxon>
        <taxon>Panicoideae</taxon>
        <taxon>Andropogonodae</taxon>
        <taxon>Andropogoneae</taxon>
        <taxon>Sorghinae</taxon>
        <taxon>Sorghum</taxon>
    </lineage>
</organism>
<comment type="caution">
    <text evidence="4">The sequence shown here is derived from an EMBL/GenBank/DDBJ whole genome shotgun (WGS) entry which is preliminary data.</text>
</comment>
<protein>
    <submittedName>
        <fullName evidence="4">Uncharacterized protein</fullName>
    </submittedName>
</protein>
<proteinExistence type="predicted"/>
<evidence type="ECO:0000256" key="1">
    <source>
        <dbReference type="SAM" id="MobiDB-lite"/>
    </source>
</evidence>
<accession>A0A921U6S2</accession>
<gene>
    <name evidence="4" type="ORF">BDA96_08G060800</name>
</gene>
<evidence type="ECO:0000313" key="4">
    <source>
        <dbReference type="EMBL" id="KAG0520284.1"/>
    </source>
</evidence>
<sequence length="728" mass="81682">MAGRWRRGGGSGVWCTRAGELLELIYEHYEEALRALPLEDMPVLALRLLDAGVCIGFADPVTNIIANTLFFLPDTEEAGEPALLEPEPNGAKKRKRKRKKLKTKAFGEARVREEVLSKIVAGDGPSSPPEARTLAERSLEGLVCFLTSYFRHLPTCEALRYLCLARADLLVAVRLIQDDRCYRHSDELRICSLAVKTALKCAACSAMLHNFDTFITSCFALASHIKLITQTLSAKRHCRLTTQDICGLSAVLKKPLKFKRSDKYTPMNLAAERFHDREINASIENVPGELTESLRGVLMDRIHGHYLKVVPRLPMEEFQTCHHRGLLKAGYCFGPFNTVSNIIVNTIWYNTNFPPSEEFKVDIICTLRHVESRSLNGLLAFVRACFPEISEHHAMIYLLKSNLNICKIIETARLEGYDTPVCVDNGYKEAAHAASHPDPDAYCEFVVRCLPKVQSTIRSLLQASHILSSNEVLQLSELLSFPIAKALEPISELTEDALKMLAKEKEDFLVQQSFVRGKVQAALWNYEQTKGYHYELGIICGVNVNVGDETKILESKGQYSHVNFWASPDDGSGATLFFAEFSNYEDNNDNHQLFCFPASDLSAQVRCCYCECEGVRIVHPVAHCWEGATDFEKIACGEHTISNQEIINRSKRLDSQVGIFAQDGLYLDPAQNKLIQSVNRAAWVMNIGLDDEMRRRRPHPPQASIGIMTGKSDLKTARPPVQENLKAY</sequence>
<dbReference type="Pfam" id="PF20235">
    <property type="entry name" value="PIR2-like_helical"/>
    <property type="match status" value="2"/>
</dbReference>
<evidence type="ECO:0000259" key="2">
    <source>
        <dbReference type="Pfam" id="PF12274"/>
    </source>
</evidence>
<name>A0A921U6S2_SORBI</name>
<dbReference type="InterPro" id="IPR046527">
    <property type="entry name" value="PIR2-like_helical"/>
</dbReference>
<evidence type="ECO:0000259" key="3">
    <source>
        <dbReference type="Pfam" id="PF20235"/>
    </source>
</evidence>
<dbReference type="AlphaFoldDB" id="A0A921U6S2"/>
<dbReference type="Proteomes" id="UP000807115">
    <property type="component" value="Chromosome 8"/>
</dbReference>
<dbReference type="EMBL" id="CM027687">
    <property type="protein sequence ID" value="KAG0520284.1"/>
    <property type="molecule type" value="Genomic_DNA"/>
</dbReference>
<feature type="region of interest" description="Disordered" evidence="1">
    <location>
        <begin position="693"/>
        <end position="728"/>
    </location>
</feature>
<evidence type="ECO:0000313" key="5">
    <source>
        <dbReference type="Proteomes" id="UP000807115"/>
    </source>
</evidence>
<reference evidence="4" key="1">
    <citation type="journal article" date="2019" name="BMC Genomics">
        <title>A new reference genome for Sorghum bicolor reveals high levels of sequence similarity between sweet and grain genotypes: implications for the genetics of sugar metabolism.</title>
        <authorList>
            <person name="Cooper E.A."/>
            <person name="Brenton Z.W."/>
            <person name="Flinn B.S."/>
            <person name="Jenkins J."/>
            <person name="Shu S."/>
            <person name="Flowers D."/>
            <person name="Luo F."/>
            <person name="Wang Y."/>
            <person name="Xia P."/>
            <person name="Barry K."/>
            <person name="Daum C."/>
            <person name="Lipzen A."/>
            <person name="Yoshinaga Y."/>
            <person name="Schmutz J."/>
            <person name="Saski C."/>
            <person name="Vermerris W."/>
            <person name="Kresovich S."/>
        </authorList>
    </citation>
    <scope>NUCLEOTIDE SEQUENCE</scope>
</reference>
<dbReference type="PANTHER" id="PTHR33120:SF16">
    <property type="entry name" value="PIR2-LIKE HELICAL DOMAIN-CONTAINING PROTEIN"/>
    <property type="match status" value="1"/>
</dbReference>
<dbReference type="PANTHER" id="PTHR33120">
    <property type="entry name" value="EXPRESSED PROTEIN-RELATED"/>
    <property type="match status" value="1"/>
</dbReference>
<dbReference type="InterPro" id="IPR022059">
    <property type="entry name" value="DUF3615"/>
</dbReference>
<feature type="domain" description="PIR2-like helical" evidence="3">
    <location>
        <begin position="25"/>
        <end position="176"/>
    </location>
</feature>